<sequence>MSIYEGYLSFGGNEIVNNTRTRGIAESASPCPMWWLKGPTCDSIRSALFEQEGYTWATIQAAPWYDPDVPQSADFFGFFAHSITEVMDSTRTVSRTEGIDHGGVLGRTRKATKTMRVRGLLMGRGRRAIEYGQTWLSAAVDPNACGQHGDECGLTDVAWFADCPPERAVVPDFTPWAETRRNWNTNPRLRGSVAGWTTTGAVATLTATPDGARVDVTAATSVPLIFQAADLPIAAGNRWSGAMDVTVPAGFPAVSLQLRTYAYGQNVVIGSSPVVTVQPGTTVRFEAPGTVDATGAATGARTILYGNGAPAGARFVVKDAIAERTAQVGTYFDGETPDVVDADLAPVKRYSWVGAVDGSASIEETRTPTSRPQTDAEYQASIDQDVRYLHDVAAISGPLITNTLNSGEFWAYEVEMVIGAERPWVYGKTRDVDLPPTLPVIIQDIPYNLVPYPSAELAAGDVAAARNLSTNPSVETNATDWAVVAGAPIALANVAGARSTALAAVGAASYRALFTAPSAGANGWFGAQQVVPITSAAQRHSINMWAAGIPLAGASVLGTLQIIAEWRNAANAILRTDTLGTVPVTGGVISAPSILPPAGTTNVVVRARLNVTSWPNAATIQVFADALAVTVP</sequence>
<evidence type="ECO:0000313" key="1">
    <source>
        <dbReference type="EMBL" id="QDH93089.1"/>
    </source>
</evidence>
<gene>
    <name evidence="1" type="primary">31</name>
    <name evidence="1" type="ORF">PBI_MARGAERY_32</name>
</gene>
<keyword evidence="2" id="KW-1185">Reference proteome</keyword>
<dbReference type="KEGG" id="vg:80004795"/>
<organism evidence="1 2">
    <name type="scientific">Microbacterium phage Margaery</name>
    <dbReference type="NCBI Taxonomy" id="2591217"/>
    <lineage>
        <taxon>Viruses</taxon>
        <taxon>Duplodnaviria</taxon>
        <taxon>Heunggongvirae</taxon>
        <taxon>Uroviricota</taxon>
        <taxon>Caudoviricetes</taxon>
        <taxon>Hodgkinviridae</taxon>
        <taxon>Margaeryvirus</taxon>
        <taxon>Margaeryvirus margaery</taxon>
    </lineage>
</organism>
<proteinExistence type="predicted"/>
<protein>
    <submittedName>
        <fullName evidence="1">Minor tail protein</fullName>
    </submittedName>
</protein>
<dbReference type="GeneID" id="80004795"/>
<accession>A0A514DHK4</accession>
<dbReference type="RefSeq" id="YP_010751132.1">
    <property type="nucleotide sequence ID" value="NC_073366.1"/>
</dbReference>
<name>A0A514DHK4_9CAUD</name>
<dbReference type="Proteomes" id="UP000315956">
    <property type="component" value="Segment"/>
</dbReference>
<dbReference type="EMBL" id="MK937606">
    <property type="protein sequence ID" value="QDH93089.1"/>
    <property type="molecule type" value="Genomic_DNA"/>
</dbReference>
<evidence type="ECO:0000313" key="2">
    <source>
        <dbReference type="Proteomes" id="UP000315956"/>
    </source>
</evidence>
<reference evidence="1 2" key="1">
    <citation type="submission" date="2019-05" db="EMBL/GenBank/DDBJ databases">
        <authorList>
            <person name="Stoner T.H."/>
            <person name="Aull H.G."/>
            <person name="Divens A.M."/>
            <person name="Zack K."/>
            <person name="Garlena R.A."/>
            <person name="Russell D.A."/>
            <person name="Pope W.H."/>
            <person name="Jacobs-Sera D."/>
            <person name="Hatfull G.F."/>
        </authorList>
    </citation>
    <scope>NUCLEOTIDE SEQUENCE [LARGE SCALE GENOMIC DNA]</scope>
</reference>